<evidence type="ECO:0000313" key="2">
    <source>
        <dbReference type="EMBL" id="CAE2259119.1"/>
    </source>
</evidence>
<protein>
    <submittedName>
        <fullName evidence="2">Uncharacterized protein</fullName>
    </submittedName>
</protein>
<sequence>MEGSDDGEVSNHVDLVELLVDHEAKDAHHGGAAVVELDGTLGELGLLIEGVPSKIKGAVAEVAGELSLSSDILHDAKLKSTDEKEELDEASLGDGSIAEDSGKAVGVRLEGVTGVVNVTREVDAVTGHDLAEESKLADTAVLELDVTKAIELLLVGICEEAKGIEESKRGLGTELALEGVDGGGGLADLGGREGGGRASKDGSDGELHDFD</sequence>
<reference evidence="2" key="1">
    <citation type="submission" date="2021-01" db="EMBL/GenBank/DDBJ databases">
        <authorList>
            <person name="Corre E."/>
            <person name="Pelletier E."/>
            <person name="Niang G."/>
            <person name="Scheremetjew M."/>
            <person name="Finn R."/>
            <person name="Kale V."/>
            <person name="Holt S."/>
            <person name="Cochrane G."/>
            <person name="Meng A."/>
            <person name="Brown T."/>
            <person name="Cohen L."/>
        </authorList>
    </citation>
    <scope>NUCLEOTIDE SEQUENCE</scope>
    <source>
        <strain evidence="2">Isolate 1302-5</strain>
    </source>
</reference>
<gene>
    <name evidence="2" type="ORF">OAUR00152_LOCUS25800</name>
</gene>
<organism evidence="2">
    <name type="scientific">Odontella aurita</name>
    <dbReference type="NCBI Taxonomy" id="265563"/>
    <lineage>
        <taxon>Eukaryota</taxon>
        <taxon>Sar</taxon>
        <taxon>Stramenopiles</taxon>
        <taxon>Ochrophyta</taxon>
        <taxon>Bacillariophyta</taxon>
        <taxon>Mediophyceae</taxon>
        <taxon>Biddulphiophycidae</taxon>
        <taxon>Eupodiscales</taxon>
        <taxon>Odontellaceae</taxon>
        <taxon>Odontella</taxon>
    </lineage>
</organism>
<evidence type="ECO:0000256" key="1">
    <source>
        <dbReference type="SAM" id="MobiDB-lite"/>
    </source>
</evidence>
<feature type="region of interest" description="Disordered" evidence="1">
    <location>
        <begin position="179"/>
        <end position="211"/>
    </location>
</feature>
<dbReference type="AlphaFoldDB" id="A0A7S4N1G3"/>
<feature type="compositionally biased region" description="Gly residues" evidence="1">
    <location>
        <begin position="180"/>
        <end position="189"/>
    </location>
</feature>
<name>A0A7S4N1G3_9STRA</name>
<proteinExistence type="predicted"/>
<dbReference type="EMBL" id="HBKQ01037373">
    <property type="protein sequence ID" value="CAE2259119.1"/>
    <property type="molecule type" value="Transcribed_RNA"/>
</dbReference>
<feature type="compositionally biased region" description="Basic and acidic residues" evidence="1">
    <location>
        <begin position="190"/>
        <end position="211"/>
    </location>
</feature>
<accession>A0A7S4N1G3</accession>